<dbReference type="RefSeq" id="WP_371838541.1">
    <property type="nucleotide sequence ID" value="NZ_JBGMEK010000014.1"/>
</dbReference>
<keyword evidence="3" id="KW-0862">Zinc</keyword>
<comment type="similarity">
    <text evidence="1">Belongs to the Gfa family.</text>
</comment>
<evidence type="ECO:0000256" key="2">
    <source>
        <dbReference type="ARBA" id="ARBA00022723"/>
    </source>
</evidence>
<comment type="caution">
    <text evidence="6">The sequence shown here is derived from an EMBL/GenBank/DDBJ whole genome shotgun (WGS) entry which is preliminary data.</text>
</comment>
<dbReference type="Pfam" id="PF04828">
    <property type="entry name" value="GFA"/>
    <property type="match status" value="1"/>
</dbReference>
<organism evidence="6 7">
    <name type="scientific">Microbulbifer epialgicus</name>
    <dbReference type="NCBI Taxonomy" id="393907"/>
    <lineage>
        <taxon>Bacteria</taxon>
        <taxon>Pseudomonadati</taxon>
        <taxon>Pseudomonadota</taxon>
        <taxon>Gammaproteobacteria</taxon>
        <taxon>Cellvibrionales</taxon>
        <taxon>Microbulbiferaceae</taxon>
        <taxon>Microbulbifer</taxon>
    </lineage>
</organism>
<accession>A0ABV4NZ27</accession>
<dbReference type="PANTHER" id="PTHR33337:SF40">
    <property type="entry name" value="CENP-V_GFA DOMAIN-CONTAINING PROTEIN-RELATED"/>
    <property type="match status" value="1"/>
</dbReference>
<keyword evidence="7" id="KW-1185">Reference proteome</keyword>
<evidence type="ECO:0000256" key="1">
    <source>
        <dbReference type="ARBA" id="ARBA00005495"/>
    </source>
</evidence>
<dbReference type="EMBL" id="JBGMEK010000014">
    <property type="protein sequence ID" value="MFA0810969.1"/>
    <property type="molecule type" value="Genomic_DNA"/>
</dbReference>
<evidence type="ECO:0000313" key="7">
    <source>
        <dbReference type="Proteomes" id="UP001569428"/>
    </source>
</evidence>
<dbReference type="SUPFAM" id="SSF51316">
    <property type="entry name" value="Mss4-like"/>
    <property type="match status" value="1"/>
</dbReference>
<reference evidence="6 7" key="1">
    <citation type="submission" date="2024-08" db="EMBL/GenBank/DDBJ databases">
        <authorList>
            <person name="Ishaq N."/>
        </authorList>
    </citation>
    <scope>NUCLEOTIDE SEQUENCE [LARGE SCALE GENOMIC DNA]</scope>
    <source>
        <strain evidence="6 7">DSM 18651</strain>
    </source>
</reference>
<evidence type="ECO:0000313" key="6">
    <source>
        <dbReference type="EMBL" id="MFA0810969.1"/>
    </source>
</evidence>
<dbReference type="Gene3D" id="3.90.1590.10">
    <property type="entry name" value="glutathione-dependent formaldehyde- activating enzyme (gfa)"/>
    <property type="match status" value="1"/>
</dbReference>
<dbReference type="InterPro" id="IPR006913">
    <property type="entry name" value="CENP-V/GFA"/>
</dbReference>
<protein>
    <submittedName>
        <fullName evidence="6">GFA family protein</fullName>
    </submittedName>
</protein>
<evidence type="ECO:0000256" key="3">
    <source>
        <dbReference type="ARBA" id="ARBA00022833"/>
    </source>
</evidence>
<name>A0ABV4NZ27_9GAMM</name>
<gene>
    <name evidence="6" type="ORF">ACCI49_08540</name>
</gene>
<dbReference type="Proteomes" id="UP001569428">
    <property type="component" value="Unassembled WGS sequence"/>
</dbReference>
<evidence type="ECO:0000259" key="5">
    <source>
        <dbReference type="PROSITE" id="PS51891"/>
    </source>
</evidence>
<sequence>METIHEGGCVCGTVRFRAVGKPRRVSLCSCSWCRKRTGSLLGVSVYFDKEKVALPSRQLRSHRLMSDAGRWIKCQFCIHCGSALSWTLEFLPNYRGIAGGAFDDPAFIQPERYVYCQHKPSWLEISEDISRCPVMPNSPGQ</sequence>
<dbReference type="PROSITE" id="PS51891">
    <property type="entry name" value="CENP_V_GFA"/>
    <property type="match status" value="1"/>
</dbReference>
<dbReference type="PANTHER" id="PTHR33337">
    <property type="entry name" value="GFA DOMAIN-CONTAINING PROTEIN"/>
    <property type="match status" value="1"/>
</dbReference>
<dbReference type="InterPro" id="IPR011057">
    <property type="entry name" value="Mss4-like_sf"/>
</dbReference>
<keyword evidence="4" id="KW-0456">Lyase</keyword>
<proteinExistence type="inferred from homology"/>
<evidence type="ECO:0000256" key="4">
    <source>
        <dbReference type="ARBA" id="ARBA00023239"/>
    </source>
</evidence>
<feature type="domain" description="CENP-V/GFA" evidence="5">
    <location>
        <begin position="5"/>
        <end position="114"/>
    </location>
</feature>
<keyword evidence="2" id="KW-0479">Metal-binding</keyword>